<dbReference type="PANTHER" id="PTHR10887:SF522">
    <property type="entry name" value="P-LOOP CONTAINING NUCLEOSIDE TRIPHOSPHATE HYDROLASES SUPERFAMILY PROTEIN"/>
    <property type="match status" value="1"/>
</dbReference>
<evidence type="ECO:0000313" key="10">
    <source>
        <dbReference type="Proteomes" id="UP000230069"/>
    </source>
</evidence>
<dbReference type="SUPFAM" id="SSF52540">
    <property type="entry name" value="P-loop containing nucleoside triphosphate hydrolases"/>
    <property type="match status" value="1"/>
</dbReference>
<dbReference type="PANTHER" id="PTHR10887">
    <property type="entry name" value="DNA2/NAM7 HELICASE FAMILY"/>
    <property type="match status" value="1"/>
</dbReference>
<feature type="domain" description="DUF6469" evidence="8">
    <location>
        <begin position="105"/>
        <end position="190"/>
    </location>
</feature>
<accession>A0A2G5F5G2</accession>
<feature type="compositionally biased region" description="Basic and acidic residues" evidence="5">
    <location>
        <begin position="1076"/>
        <end position="1086"/>
    </location>
</feature>
<keyword evidence="4" id="KW-0067">ATP-binding</keyword>
<organism evidence="9 10">
    <name type="scientific">Aquilegia coerulea</name>
    <name type="common">Rocky mountain columbine</name>
    <dbReference type="NCBI Taxonomy" id="218851"/>
    <lineage>
        <taxon>Eukaryota</taxon>
        <taxon>Viridiplantae</taxon>
        <taxon>Streptophyta</taxon>
        <taxon>Embryophyta</taxon>
        <taxon>Tracheophyta</taxon>
        <taxon>Spermatophyta</taxon>
        <taxon>Magnoliopsida</taxon>
        <taxon>Ranunculales</taxon>
        <taxon>Ranunculaceae</taxon>
        <taxon>Thalictroideae</taxon>
        <taxon>Aquilegia</taxon>
    </lineage>
</organism>
<keyword evidence="1" id="KW-0547">Nucleotide-binding</keyword>
<dbReference type="InterPro" id="IPR027417">
    <property type="entry name" value="P-loop_NTPase"/>
</dbReference>
<sequence>MEQIGGSSSSTSTKKKENAPHCDLIDVVFSWPLKDILNEQFYRHKVEKIPETFSSVKHYLSSFVYPLIEETHADMNSRTKILSQAPTCEIMYGRKEKRYTYVPEKWDVIALSSVRPMCIGDLNRPLRRYLPAIVVRGGDEDNNNMIQILTSKPIAVKQHEDKKREAVFAIFLTNITTNIRIWRALEGEKNSNIINQVLNADSKVGTRCGTCFFQEMHVLRQDLHADLQSLELNKSQTNAVLSSIEMSQCNHKSSVRLIWVVEVASRLLNLVKESISMDLYRLGDIVLFGNEGRMKIDDHDYLNVIHLEYRVKRLVECFSPLTGWRHQLDSVISLLEDPGGHYKLYLTNAKNRREEEKNDGTNKKTRVGEKKNETMVKKEGIIHSIGSGGKDDQTSDEVLTFWEFIRKQFGRILKELKYHVLTIFVSTPTYHMRNLCTHLPTSFISVGIVEKINRALNLLKSLRSLSKNGTFCQEALKNIFISAAECLQLLRCIREELFVPNFCAKSMIRTFCLQNACLILCTASSSAILREVKPFQLLVIDEAAQLKECESAIPLQLPCVQHAILIGDECQLPATVRSKISKKAGLGRSLFERLVSLGQRKHLLNIQYRMHPSISLFPNTEFYAKQISDAPNVKDRSYKKHFLQGSMYGSYSFINVAYGKDELDCGYSRKNMVEVAVISEIVAKLYEASVHSGQMVTVGVVSPYNAQVSALQQKLGDKYGTYSNFSVSVRSVDGFQGGEKDVVLISTVRSNANGSVGFLSNHQRTNVALTRARYCLWIIGHGPTLVNNDSIWKKLVRDAQNRGCYFHADNDKALVKPIIDSMAELLQLNDLLNTNSILFRDARWKSQKEIVLLLIKLSSGWRDPLQRQRNISLVHETSSQLLEQYKLDGALNLLWTVDIMLECSHLIQVLKFWDILQSSKIPKLTKHLDNIFGCYKVDKIYRCKHKCLEGSSETQISQNRFQVLEEHDSPSISPNSRDAWKSIPESLSQPVRHCQQDEGLASKSDLDIAIGHRQNNVSHVMDPIIDEHQQKPSGLIDEDGFTIVQSKSQKKRLKNISSDEKMSKGHLQRSSSGSTKQDRSKLETTY</sequence>
<dbReference type="InParanoid" id="A0A2G5F5G2"/>
<dbReference type="InterPro" id="IPR041677">
    <property type="entry name" value="DNA2/NAM7_AAA_11"/>
</dbReference>
<reference evidence="9 10" key="1">
    <citation type="submission" date="2017-09" db="EMBL/GenBank/DDBJ databases">
        <title>WGS assembly of Aquilegia coerulea Goldsmith.</title>
        <authorList>
            <person name="Hodges S."/>
            <person name="Kramer E."/>
            <person name="Nordborg M."/>
            <person name="Tomkins J."/>
            <person name="Borevitz J."/>
            <person name="Derieg N."/>
            <person name="Yan J."/>
            <person name="Mihaltcheva S."/>
            <person name="Hayes R.D."/>
            <person name="Rokhsar D."/>
        </authorList>
    </citation>
    <scope>NUCLEOTIDE SEQUENCE [LARGE SCALE GENOMIC DNA]</scope>
    <source>
        <strain evidence="10">cv. Goldsmith</strain>
    </source>
</reference>
<dbReference type="EMBL" id="KZ305019">
    <property type="protein sequence ID" value="PIA63255.1"/>
    <property type="molecule type" value="Genomic_DNA"/>
</dbReference>
<evidence type="ECO:0000259" key="7">
    <source>
        <dbReference type="Pfam" id="PF13087"/>
    </source>
</evidence>
<dbReference type="InterPro" id="IPR047187">
    <property type="entry name" value="SF1_C_Upf1"/>
</dbReference>
<name>A0A2G5F5G2_AQUCA</name>
<dbReference type="Proteomes" id="UP000230069">
    <property type="component" value="Unassembled WGS sequence"/>
</dbReference>
<keyword evidence="2" id="KW-0378">Hydrolase</keyword>
<feature type="domain" description="DNA2/NAM7 helicase helicase" evidence="6">
    <location>
        <begin position="507"/>
        <end position="579"/>
    </location>
</feature>
<keyword evidence="3" id="KW-0347">Helicase</keyword>
<proteinExistence type="predicted"/>
<dbReference type="Pfam" id="PF13086">
    <property type="entry name" value="AAA_11"/>
    <property type="match status" value="1"/>
</dbReference>
<dbReference type="FunFam" id="3.40.50.300:FF:000326">
    <property type="entry name" value="P-loop containing nucleoside triphosphate hydrolase"/>
    <property type="match status" value="1"/>
</dbReference>
<dbReference type="InterPro" id="IPR041679">
    <property type="entry name" value="DNA2/NAM7-like_C"/>
</dbReference>
<dbReference type="GO" id="GO:0004386">
    <property type="term" value="F:helicase activity"/>
    <property type="evidence" value="ECO:0007669"/>
    <property type="project" value="UniProtKB-KW"/>
</dbReference>
<dbReference type="GO" id="GO:0005524">
    <property type="term" value="F:ATP binding"/>
    <property type="evidence" value="ECO:0007669"/>
    <property type="project" value="UniProtKB-KW"/>
</dbReference>
<dbReference type="Pfam" id="PF13087">
    <property type="entry name" value="AAA_12"/>
    <property type="match status" value="1"/>
</dbReference>
<keyword evidence="10" id="KW-1185">Reference proteome</keyword>
<gene>
    <name evidence="9" type="ORF">AQUCO_00200938v1</name>
</gene>
<protein>
    <recommendedName>
        <fullName evidence="11">DNA2/NAM7 helicase-like C-terminal domain-containing protein</fullName>
    </recommendedName>
</protein>
<dbReference type="STRING" id="218851.A0A2G5F5G2"/>
<evidence type="ECO:0000259" key="6">
    <source>
        <dbReference type="Pfam" id="PF13086"/>
    </source>
</evidence>
<evidence type="ECO:0000256" key="5">
    <source>
        <dbReference type="SAM" id="MobiDB-lite"/>
    </source>
</evidence>
<dbReference type="Pfam" id="PF20073">
    <property type="entry name" value="DUF6469"/>
    <property type="match status" value="1"/>
</dbReference>
<evidence type="ECO:0000313" key="9">
    <source>
        <dbReference type="EMBL" id="PIA63255.1"/>
    </source>
</evidence>
<evidence type="ECO:0008006" key="11">
    <source>
        <dbReference type="Google" id="ProtNLM"/>
    </source>
</evidence>
<dbReference type="OrthoDB" id="6513042at2759"/>
<feature type="region of interest" description="Disordered" evidence="5">
    <location>
        <begin position="1046"/>
        <end position="1086"/>
    </location>
</feature>
<evidence type="ECO:0000259" key="8">
    <source>
        <dbReference type="Pfam" id="PF20073"/>
    </source>
</evidence>
<feature type="domain" description="DNA2/NAM7 helicase-like C-terminal" evidence="7">
    <location>
        <begin position="586"/>
        <end position="781"/>
    </location>
</feature>
<dbReference type="InterPro" id="IPR045055">
    <property type="entry name" value="DNA2/NAM7-like"/>
</dbReference>
<evidence type="ECO:0000256" key="3">
    <source>
        <dbReference type="ARBA" id="ARBA00022806"/>
    </source>
</evidence>
<dbReference type="AlphaFoldDB" id="A0A2G5F5G2"/>
<dbReference type="Gene3D" id="3.40.50.300">
    <property type="entry name" value="P-loop containing nucleotide triphosphate hydrolases"/>
    <property type="match status" value="2"/>
</dbReference>
<evidence type="ECO:0000256" key="2">
    <source>
        <dbReference type="ARBA" id="ARBA00022801"/>
    </source>
</evidence>
<dbReference type="InterPro" id="IPR045529">
    <property type="entry name" value="DUF6469"/>
</dbReference>
<dbReference type="CDD" id="cd18808">
    <property type="entry name" value="SF1_C_Upf1"/>
    <property type="match status" value="1"/>
</dbReference>
<dbReference type="GO" id="GO:0005694">
    <property type="term" value="C:chromosome"/>
    <property type="evidence" value="ECO:0007669"/>
    <property type="project" value="UniProtKB-ARBA"/>
</dbReference>
<evidence type="ECO:0000256" key="1">
    <source>
        <dbReference type="ARBA" id="ARBA00022741"/>
    </source>
</evidence>
<dbReference type="GO" id="GO:0016787">
    <property type="term" value="F:hydrolase activity"/>
    <property type="evidence" value="ECO:0007669"/>
    <property type="project" value="UniProtKB-KW"/>
</dbReference>
<evidence type="ECO:0000256" key="4">
    <source>
        <dbReference type="ARBA" id="ARBA00022840"/>
    </source>
</evidence>